<dbReference type="EMBL" id="JAINUG010000266">
    <property type="protein sequence ID" value="KAJ8384719.1"/>
    <property type="molecule type" value="Genomic_DNA"/>
</dbReference>
<feature type="transmembrane region" description="Helical" evidence="2">
    <location>
        <begin position="33"/>
        <end position="56"/>
    </location>
</feature>
<keyword evidence="2" id="KW-0812">Transmembrane</keyword>
<sequence>MTFCSFTRTSAMLYVTAGFITGMLVDSTGQHTYVFYACSASVSSAALFLMASFYWLDRQTPAEEEKQAPPPPTPGSTSSPRRQYRSVPTGGEAGLERVEFMYITSV</sequence>
<reference evidence="3" key="1">
    <citation type="journal article" date="2023" name="Science">
        <title>Genome structures resolve the early diversification of teleost fishes.</title>
        <authorList>
            <person name="Parey E."/>
            <person name="Louis A."/>
            <person name="Montfort J."/>
            <person name="Bouchez O."/>
            <person name="Roques C."/>
            <person name="Iampietro C."/>
            <person name="Lluch J."/>
            <person name="Castinel A."/>
            <person name="Donnadieu C."/>
            <person name="Desvignes T."/>
            <person name="Floi Bucao C."/>
            <person name="Jouanno E."/>
            <person name="Wen M."/>
            <person name="Mejri S."/>
            <person name="Dirks R."/>
            <person name="Jansen H."/>
            <person name="Henkel C."/>
            <person name="Chen W.J."/>
            <person name="Zahm M."/>
            <person name="Cabau C."/>
            <person name="Klopp C."/>
            <person name="Thompson A.W."/>
            <person name="Robinson-Rechavi M."/>
            <person name="Braasch I."/>
            <person name="Lecointre G."/>
            <person name="Bobe J."/>
            <person name="Postlethwait J.H."/>
            <person name="Berthelot C."/>
            <person name="Roest Crollius H."/>
            <person name="Guiguen Y."/>
        </authorList>
    </citation>
    <scope>NUCLEOTIDE SEQUENCE</scope>
    <source>
        <strain evidence="3">NC1722</strain>
    </source>
</reference>
<evidence type="ECO:0000256" key="2">
    <source>
        <dbReference type="SAM" id="Phobius"/>
    </source>
</evidence>
<evidence type="ECO:0000313" key="3">
    <source>
        <dbReference type="EMBL" id="KAJ8384719.1"/>
    </source>
</evidence>
<keyword evidence="2" id="KW-0472">Membrane</keyword>
<protein>
    <submittedName>
        <fullName evidence="3">Uncharacterized protein</fullName>
    </submittedName>
</protein>
<proteinExistence type="predicted"/>
<keyword evidence="2" id="KW-1133">Transmembrane helix</keyword>
<comment type="caution">
    <text evidence="3">The sequence shown here is derived from an EMBL/GenBank/DDBJ whole genome shotgun (WGS) entry which is preliminary data.</text>
</comment>
<dbReference type="AlphaFoldDB" id="A0AAD7W6J1"/>
<name>A0AAD7W6J1_9TELE</name>
<feature type="region of interest" description="Disordered" evidence="1">
    <location>
        <begin position="61"/>
        <end position="92"/>
    </location>
</feature>
<evidence type="ECO:0000313" key="4">
    <source>
        <dbReference type="Proteomes" id="UP001221898"/>
    </source>
</evidence>
<accession>A0AAD7W6J1</accession>
<organism evidence="3 4">
    <name type="scientific">Aldrovandia affinis</name>
    <dbReference type="NCBI Taxonomy" id="143900"/>
    <lineage>
        <taxon>Eukaryota</taxon>
        <taxon>Metazoa</taxon>
        <taxon>Chordata</taxon>
        <taxon>Craniata</taxon>
        <taxon>Vertebrata</taxon>
        <taxon>Euteleostomi</taxon>
        <taxon>Actinopterygii</taxon>
        <taxon>Neopterygii</taxon>
        <taxon>Teleostei</taxon>
        <taxon>Notacanthiformes</taxon>
        <taxon>Halosauridae</taxon>
        <taxon>Aldrovandia</taxon>
    </lineage>
</organism>
<keyword evidence="4" id="KW-1185">Reference proteome</keyword>
<evidence type="ECO:0000256" key="1">
    <source>
        <dbReference type="SAM" id="MobiDB-lite"/>
    </source>
</evidence>
<dbReference type="Proteomes" id="UP001221898">
    <property type="component" value="Unassembled WGS sequence"/>
</dbReference>
<gene>
    <name evidence="3" type="ORF">AAFF_G00199250</name>
</gene>